<evidence type="ECO:0000313" key="8">
    <source>
        <dbReference type="EMBL" id="KHD75089.1"/>
    </source>
</evidence>
<reference evidence="8 9" key="1">
    <citation type="submission" date="2014-10" db="EMBL/GenBank/DDBJ databases">
        <title>Draft genome sequence of Actinoplanes utahensis NRRL 12052.</title>
        <authorList>
            <person name="Velasco-Bucheli B."/>
            <person name="del Cerro C."/>
            <person name="Hormigo D."/>
            <person name="Garcia J.L."/>
            <person name="Acebal C."/>
            <person name="Arroyo M."/>
            <person name="de la Mata I."/>
        </authorList>
    </citation>
    <scope>NUCLEOTIDE SEQUENCE [LARGE SCALE GENOMIC DNA]</scope>
    <source>
        <strain evidence="8 9">NRRL 12052</strain>
    </source>
</reference>
<evidence type="ECO:0000256" key="3">
    <source>
        <dbReference type="ARBA" id="ARBA00023125"/>
    </source>
</evidence>
<evidence type="ECO:0000256" key="2">
    <source>
        <dbReference type="ARBA" id="ARBA00023015"/>
    </source>
</evidence>
<evidence type="ECO:0000256" key="5">
    <source>
        <dbReference type="PROSITE-ProRule" id="PRU01091"/>
    </source>
</evidence>
<comment type="similarity">
    <text evidence="1">Belongs to the AfsR/DnrI/RedD regulatory family.</text>
</comment>
<dbReference type="InterPro" id="IPR001867">
    <property type="entry name" value="OmpR/PhoB-type_DNA-bd"/>
</dbReference>
<dbReference type="InterPro" id="IPR016032">
    <property type="entry name" value="Sig_transdc_resp-reg_C-effctor"/>
</dbReference>
<dbReference type="STRING" id="1869.MB27_25295"/>
<keyword evidence="2" id="KW-0805">Transcription regulation</keyword>
<evidence type="ECO:0000313" key="9">
    <source>
        <dbReference type="Proteomes" id="UP000054537"/>
    </source>
</evidence>
<dbReference type="eggNOG" id="COG3629">
    <property type="taxonomic scope" value="Bacteria"/>
</dbReference>
<accession>A0A0A6UL92</accession>
<dbReference type="Gene3D" id="1.10.10.10">
    <property type="entry name" value="Winged helix-like DNA-binding domain superfamily/Winged helix DNA-binding domain"/>
    <property type="match status" value="1"/>
</dbReference>
<proteinExistence type="inferred from homology"/>
<dbReference type="GO" id="GO:0006355">
    <property type="term" value="P:regulation of DNA-templated transcription"/>
    <property type="evidence" value="ECO:0007669"/>
    <property type="project" value="InterPro"/>
</dbReference>
<evidence type="ECO:0000256" key="6">
    <source>
        <dbReference type="SAM" id="MobiDB-lite"/>
    </source>
</evidence>
<dbReference type="PANTHER" id="PTHR35807">
    <property type="entry name" value="TRANSCRIPTIONAL REGULATOR REDD-RELATED"/>
    <property type="match status" value="1"/>
</dbReference>
<dbReference type="EMBL" id="JRTT01000032">
    <property type="protein sequence ID" value="KHD75089.1"/>
    <property type="molecule type" value="Genomic_DNA"/>
</dbReference>
<dbReference type="Gene3D" id="1.25.40.10">
    <property type="entry name" value="Tetratricopeptide repeat domain"/>
    <property type="match status" value="1"/>
</dbReference>
<dbReference type="GO" id="GO:0000160">
    <property type="term" value="P:phosphorelay signal transduction system"/>
    <property type="evidence" value="ECO:0007669"/>
    <property type="project" value="InterPro"/>
</dbReference>
<evidence type="ECO:0000256" key="1">
    <source>
        <dbReference type="ARBA" id="ARBA00005820"/>
    </source>
</evidence>
<name>A0A0A6UL92_ACTUT</name>
<evidence type="ECO:0000256" key="4">
    <source>
        <dbReference type="ARBA" id="ARBA00023163"/>
    </source>
</evidence>
<keyword evidence="4" id="KW-0804">Transcription</keyword>
<dbReference type="SMART" id="SM00862">
    <property type="entry name" value="Trans_reg_C"/>
    <property type="match status" value="1"/>
</dbReference>
<dbReference type="SUPFAM" id="SSF46894">
    <property type="entry name" value="C-terminal effector domain of the bipartite response regulators"/>
    <property type="match status" value="1"/>
</dbReference>
<gene>
    <name evidence="8" type="ORF">MB27_25295</name>
</gene>
<dbReference type="CDD" id="cd15831">
    <property type="entry name" value="BTAD"/>
    <property type="match status" value="1"/>
</dbReference>
<dbReference type="InterPro" id="IPR051677">
    <property type="entry name" value="AfsR-DnrI-RedD_regulator"/>
</dbReference>
<dbReference type="InterPro" id="IPR036388">
    <property type="entry name" value="WH-like_DNA-bd_sf"/>
</dbReference>
<sequence length="255" mass="28484">MRRRLLLARLALTPNVPVGREELLDLLWGRAAPAAMSLLHTQVSRLRRIFGTGPRDPQQITLEPGGYRLGVEQEHLDLLEFRGRIALGRRLTGADPQRAFQAYFEAQGMFRSGRPAEDLLELREDPLVTVVLDETVDAAVELADLGEILDRQPEVLPILRRLTAQHPWHEALHARLISALATTGQQAPALEAYERIRSRLAEELGIDPGPELTEARQAVLEQRSRAPHRTPGAGAPRLGARRDQSRPASMMRARN</sequence>
<dbReference type="InterPro" id="IPR011990">
    <property type="entry name" value="TPR-like_helical_dom_sf"/>
</dbReference>
<dbReference type="GO" id="GO:0003677">
    <property type="term" value="F:DNA binding"/>
    <property type="evidence" value="ECO:0007669"/>
    <property type="project" value="UniProtKB-UniRule"/>
</dbReference>
<dbReference type="Pfam" id="PF03704">
    <property type="entry name" value="BTAD"/>
    <property type="match status" value="1"/>
</dbReference>
<feature type="DNA-binding region" description="OmpR/PhoB-type" evidence="5">
    <location>
        <begin position="1"/>
        <end position="71"/>
    </location>
</feature>
<dbReference type="AlphaFoldDB" id="A0A0A6UL92"/>
<dbReference type="SMART" id="SM01043">
    <property type="entry name" value="BTAD"/>
    <property type="match status" value="1"/>
</dbReference>
<protein>
    <recommendedName>
        <fullName evidence="7">OmpR/PhoB-type domain-containing protein</fullName>
    </recommendedName>
</protein>
<keyword evidence="9" id="KW-1185">Reference proteome</keyword>
<dbReference type="SUPFAM" id="SSF48452">
    <property type="entry name" value="TPR-like"/>
    <property type="match status" value="1"/>
</dbReference>
<dbReference type="PANTHER" id="PTHR35807:SF1">
    <property type="entry name" value="TRANSCRIPTIONAL REGULATOR REDD"/>
    <property type="match status" value="1"/>
</dbReference>
<evidence type="ECO:0000259" key="7">
    <source>
        <dbReference type="PROSITE" id="PS51755"/>
    </source>
</evidence>
<keyword evidence="3 5" id="KW-0238">DNA-binding</keyword>
<feature type="domain" description="OmpR/PhoB-type" evidence="7">
    <location>
        <begin position="1"/>
        <end position="71"/>
    </location>
</feature>
<dbReference type="InterPro" id="IPR005158">
    <property type="entry name" value="BTAD"/>
</dbReference>
<dbReference type="PROSITE" id="PS51755">
    <property type="entry name" value="OMPR_PHOB"/>
    <property type="match status" value="1"/>
</dbReference>
<feature type="region of interest" description="Disordered" evidence="6">
    <location>
        <begin position="221"/>
        <end position="255"/>
    </location>
</feature>
<organism evidence="8 9">
    <name type="scientific">Actinoplanes utahensis</name>
    <dbReference type="NCBI Taxonomy" id="1869"/>
    <lineage>
        <taxon>Bacteria</taxon>
        <taxon>Bacillati</taxon>
        <taxon>Actinomycetota</taxon>
        <taxon>Actinomycetes</taxon>
        <taxon>Micromonosporales</taxon>
        <taxon>Micromonosporaceae</taxon>
        <taxon>Actinoplanes</taxon>
    </lineage>
</organism>
<dbReference type="Proteomes" id="UP000054537">
    <property type="component" value="Unassembled WGS sequence"/>
</dbReference>
<comment type="caution">
    <text evidence="8">The sequence shown here is derived from an EMBL/GenBank/DDBJ whole genome shotgun (WGS) entry which is preliminary data.</text>
</comment>
<dbReference type="Pfam" id="PF00486">
    <property type="entry name" value="Trans_reg_C"/>
    <property type="match status" value="1"/>
</dbReference>